<feature type="chain" id="PRO_5039196806" description="DUF11 domain-containing protein" evidence="3">
    <location>
        <begin position="25"/>
        <end position="883"/>
    </location>
</feature>
<dbReference type="AlphaFoldDB" id="E4NIC2"/>
<protein>
    <recommendedName>
        <fullName evidence="8">DUF11 domain-containing protein</fullName>
    </recommendedName>
</protein>
<dbReference type="InterPro" id="IPR013783">
    <property type="entry name" value="Ig-like_fold"/>
</dbReference>
<dbReference type="InterPro" id="IPR055354">
    <property type="entry name" value="DUF7507"/>
</dbReference>
<evidence type="ECO:0008006" key="8">
    <source>
        <dbReference type="Google" id="ProtNLM"/>
    </source>
</evidence>
<sequence length="883" mass="87714">MAGRVLRGLAAAVLAVLAAGPVAVAPRAAADPPTGGTVIVDETFTGASVPDPSWEPLGDTCLTGAPVGSTPAPSDAPIPSCPAGGTPAAPVPGVVPGYLQLNDSAGFVGGSLLYRRPVPSSAGLSVTFEQYQYGGNQQPGDGIGFYLVDGSTPLDSKGADGGSLGYAQRNLSPGVVGGYLGVGLDMYGNFYNDGELRGSDCPTGQQSPVKVDGPVAPNVITLRGPGAGISGYCYLASTAQPPAGDPPRAASTLPGSLGTPFGTTDPAAAKRTVNVQITPAPSPRVIVQVDFEDGTGWHQVLDEPAPAGLPSTYKFGFSASTGGSTDVHLIRNVTASSILPLGALDLVKQVDRTGPPLPAEITAGTVIPYQYVVTNAGAVPVGSLEVTDDRLAPVSCPATTLPPAPAPGSTVVCTGSYTVTAADVAAGQVVNTANATATPDIGDRLHAGPSTVTVPLTSSMTLDKRAVTPAPHTVGQVVDYTFTVTDTGGSALSTVAVRDPLITDLACPGSTLQPGESLVCTGSHTVTEADLAAGSFRNTATAGAVTPIGQTVTADPSTAVIPVVAVADLGVTVTADPQVLPVGSTTTFTVTLTDNGPADATNAVVDNPVPTGTTLLTPTADAGTAYDPATGTWTVPALPVGGSVRLTLLVRLDADAPATDTATVTAADQADPVRENNTASATVRPLDDTDIVIGKSVDTARQPVGGQAVFTVTAANEGPAPATGLTVTDLLPAGLELVRADPAPGSYDAATGVWTIGGLAVGDQARLTLTARAAEPGTRTNTAALTGLDQTDTDPSNDRASATFTVDAPSPSPSPTPPPSPTPTPTPTPNPQPTPSPTAPTPGPELPGTGLRPATAAAGAGAVLLLLGGAVLLAARRSRGRRS</sequence>
<accession>E4NIC2</accession>
<keyword evidence="2" id="KW-0472">Membrane</keyword>
<keyword evidence="2" id="KW-1133">Transmembrane helix</keyword>
<keyword evidence="2" id="KW-0812">Transmembrane</keyword>
<name>E4NIC2_KITSK</name>
<evidence type="ECO:0000256" key="2">
    <source>
        <dbReference type="SAM" id="Phobius"/>
    </source>
</evidence>
<dbReference type="PANTHER" id="PTHR34819">
    <property type="entry name" value="LARGE CYSTEINE-RICH PERIPLASMIC PROTEIN OMCB"/>
    <property type="match status" value="1"/>
</dbReference>
<dbReference type="Gene3D" id="2.60.40.1170">
    <property type="entry name" value="Mu homology domain, subdomain B"/>
    <property type="match status" value="1"/>
</dbReference>
<feature type="transmembrane region" description="Helical" evidence="2">
    <location>
        <begin position="854"/>
        <end position="875"/>
    </location>
</feature>
<dbReference type="Gene3D" id="2.60.40.10">
    <property type="entry name" value="Immunoglobulins"/>
    <property type="match status" value="1"/>
</dbReference>
<organism evidence="6 7">
    <name type="scientific">Kitasatospora setae (strain ATCC 33774 / DSM 43861 / JCM 3304 / KCC A-0304 / NBRC 14216 / KM-6054)</name>
    <name type="common">Streptomyces setae</name>
    <dbReference type="NCBI Taxonomy" id="452652"/>
    <lineage>
        <taxon>Bacteria</taxon>
        <taxon>Bacillati</taxon>
        <taxon>Actinomycetota</taxon>
        <taxon>Actinomycetes</taxon>
        <taxon>Kitasatosporales</taxon>
        <taxon>Streptomycetaceae</taxon>
        <taxon>Kitasatospora</taxon>
    </lineage>
</organism>
<evidence type="ECO:0000256" key="1">
    <source>
        <dbReference type="SAM" id="MobiDB-lite"/>
    </source>
</evidence>
<dbReference type="PANTHER" id="PTHR34819:SF3">
    <property type="entry name" value="CELL SURFACE PROTEIN"/>
    <property type="match status" value="1"/>
</dbReference>
<feature type="compositionally biased region" description="Pro residues" evidence="1">
    <location>
        <begin position="810"/>
        <end position="845"/>
    </location>
</feature>
<feature type="signal peptide" evidence="3">
    <location>
        <begin position="1"/>
        <end position="24"/>
    </location>
</feature>
<dbReference type="Pfam" id="PF01345">
    <property type="entry name" value="DUF11"/>
    <property type="match status" value="2"/>
</dbReference>
<dbReference type="InterPro" id="IPR051172">
    <property type="entry name" value="Chlamydia_OmcB"/>
</dbReference>
<dbReference type="EMBL" id="AP010968">
    <property type="protein sequence ID" value="BAJ31252.1"/>
    <property type="molecule type" value="Genomic_DNA"/>
</dbReference>
<feature type="domain" description="DUF11" evidence="4">
    <location>
        <begin position="690"/>
        <end position="803"/>
    </location>
</feature>
<feature type="compositionally biased region" description="Polar residues" evidence="1">
    <location>
        <begin position="778"/>
        <end position="804"/>
    </location>
</feature>
<dbReference type="Pfam" id="PF24346">
    <property type="entry name" value="DUF7507"/>
    <property type="match status" value="2"/>
</dbReference>
<evidence type="ECO:0000259" key="4">
    <source>
        <dbReference type="Pfam" id="PF01345"/>
    </source>
</evidence>
<dbReference type="InterPro" id="IPR047589">
    <property type="entry name" value="DUF11_rpt"/>
</dbReference>
<dbReference type="eggNOG" id="COG4870">
    <property type="taxonomic scope" value="Bacteria"/>
</dbReference>
<keyword evidence="3" id="KW-0732">Signal</keyword>
<dbReference type="KEGG" id="ksk:KSE_54770"/>
<evidence type="ECO:0000259" key="5">
    <source>
        <dbReference type="Pfam" id="PF24346"/>
    </source>
</evidence>
<feature type="region of interest" description="Disordered" evidence="1">
    <location>
        <begin position="778"/>
        <end position="854"/>
    </location>
</feature>
<dbReference type="InterPro" id="IPR013320">
    <property type="entry name" value="ConA-like_dom_sf"/>
</dbReference>
<feature type="domain" description="DUF11" evidence="4">
    <location>
        <begin position="568"/>
        <end position="683"/>
    </location>
</feature>
<dbReference type="HOGENOM" id="CLU_326194_0_0_11"/>
<evidence type="ECO:0000256" key="3">
    <source>
        <dbReference type="SAM" id="SignalP"/>
    </source>
</evidence>
<dbReference type="GO" id="GO:0005975">
    <property type="term" value="P:carbohydrate metabolic process"/>
    <property type="evidence" value="ECO:0007669"/>
    <property type="project" value="UniProtKB-ARBA"/>
</dbReference>
<gene>
    <name evidence="6" type="ordered locus">KSE_54770</name>
</gene>
<dbReference type="STRING" id="452652.KSE_54770"/>
<dbReference type="eggNOG" id="COG1361">
    <property type="taxonomic scope" value="Bacteria"/>
</dbReference>
<dbReference type="Gene3D" id="2.60.120.200">
    <property type="match status" value="1"/>
</dbReference>
<evidence type="ECO:0000313" key="7">
    <source>
        <dbReference type="Proteomes" id="UP000007076"/>
    </source>
</evidence>
<keyword evidence="7" id="KW-1185">Reference proteome</keyword>
<dbReference type="SUPFAM" id="SSF49899">
    <property type="entry name" value="Concanavalin A-like lectins/glucanases"/>
    <property type="match status" value="1"/>
</dbReference>
<reference evidence="6 7" key="1">
    <citation type="journal article" date="2010" name="DNA Res.">
        <title>Genome sequence of Kitasatospora setae NBRC 14216T: an evolutionary snapshot of the family Streptomycetaceae.</title>
        <authorList>
            <person name="Ichikawa N."/>
            <person name="Oguchi A."/>
            <person name="Ikeda H."/>
            <person name="Ishikawa J."/>
            <person name="Kitani S."/>
            <person name="Watanabe Y."/>
            <person name="Nakamura S."/>
            <person name="Katano Y."/>
            <person name="Kishi E."/>
            <person name="Sasagawa M."/>
            <person name="Ankai A."/>
            <person name="Fukui S."/>
            <person name="Hashimoto Y."/>
            <person name="Kamata S."/>
            <person name="Otoguro M."/>
            <person name="Tanikawa S."/>
            <person name="Nihira T."/>
            <person name="Horinouchi S."/>
            <person name="Ohnishi Y."/>
            <person name="Hayakawa M."/>
            <person name="Kuzuyama T."/>
            <person name="Arisawa A."/>
            <person name="Nomoto F."/>
            <person name="Miura H."/>
            <person name="Takahashi Y."/>
            <person name="Fujita N."/>
        </authorList>
    </citation>
    <scope>NUCLEOTIDE SEQUENCE [LARGE SCALE GENOMIC DNA]</scope>
    <source>
        <strain evidence="7">ATCC 33774 / DSM 43861 / JCM 3304 / KCC A-0304 / NBRC 14216 / KM-6054</strain>
    </source>
</reference>
<proteinExistence type="predicted"/>
<feature type="domain" description="DUF7507" evidence="5">
    <location>
        <begin position="344"/>
        <end position="444"/>
    </location>
</feature>
<dbReference type="PATRIC" id="fig|452652.3.peg.5481"/>
<dbReference type="NCBIfam" id="TIGR01451">
    <property type="entry name" value="B_ant_repeat"/>
    <property type="match status" value="3"/>
</dbReference>
<dbReference type="InterPro" id="IPR001434">
    <property type="entry name" value="OmcB-like_DUF11"/>
</dbReference>
<dbReference type="RefSeq" id="WP_014138549.1">
    <property type="nucleotide sequence ID" value="NC_016109.1"/>
</dbReference>
<feature type="domain" description="DUF7507" evidence="5">
    <location>
        <begin position="458"/>
        <end position="554"/>
    </location>
</feature>
<dbReference type="Proteomes" id="UP000007076">
    <property type="component" value="Chromosome"/>
</dbReference>
<evidence type="ECO:0000313" key="6">
    <source>
        <dbReference type="EMBL" id="BAJ31252.1"/>
    </source>
</evidence>